<dbReference type="AlphaFoldDB" id="A0AA37T4W6"/>
<protein>
    <submittedName>
        <fullName evidence="1">Uncharacterized protein</fullName>
    </submittedName>
</protein>
<gene>
    <name evidence="1" type="ORF">GCM10007877_26740</name>
</gene>
<keyword evidence="2" id="KW-1185">Reference proteome</keyword>
<proteinExistence type="predicted"/>
<organism evidence="1 2">
    <name type="scientific">Marinibactrum halimedae</name>
    <dbReference type="NCBI Taxonomy" id="1444977"/>
    <lineage>
        <taxon>Bacteria</taxon>
        <taxon>Pseudomonadati</taxon>
        <taxon>Pseudomonadota</taxon>
        <taxon>Gammaproteobacteria</taxon>
        <taxon>Cellvibrionales</taxon>
        <taxon>Cellvibrionaceae</taxon>
        <taxon>Marinibactrum</taxon>
    </lineage>
</organism>
<comment type="caution">
    <text evidence="1">The sequence shown here is derived from an EMBL/GenBank/DDBJ whole genome shotgun (WGS) entry which is preliminary data.</text>
</comment>
<dbReference type="Proteomes" id="UP001156870">
    <property type="component" value="Unassembled WGS sequence"/>
</dbReference>
<dbReference type="EMBL" id="BSPD01000064">
    <property type="protein sequence ID" value="GLS26955.1"/>
    <property type="molecule type" value="Genomic_DNA"/>
</dbReference>
<evidence type="ECO:0000313" key="2">
    <source>
        <dbReference type="Proteomes" id="UP001156870"/>
    </source>
</evidence>
<accession>A0AA37T4W6</accession>
<reference evidence="1 2" key="1">
    <citation type="journal article" date="2014" name="Int. J. Syst. Evol. Microbiol.">
        <title>Complete genome sequence of Corynebacterium casei LMG S-19264T (=DSM 44701T), isolated from a smear-ripened cheese.</title>
        <authorList>
            <consortium name="US DOE Joint Genome Institute (JGI-PGF)"/>
            <person name="Walter F."/>
            <person name="Albersmeier A."/>
            <person name="Kalinowski J."/>
            <person name="Ruckert C."/>
        </authorList>
    </citation>
    <scope>NUCLEOTIDE SEQUENCE [LARGE SCALE GENOMIC DNA]</scope>
    <source>
        <strain evidence="1 2">NBRC 110095</strain>
    </source>
</reference>
<sequence>MEDKLEKHRVIEMVLVPLFSVAVRVNDYGHQVGVPLVFSLLRRKPVTAM</sequence>
<evidence type="ECO:0000313" key="1">
    <source>
        <dbReference type="EMBL" id="GLS26955.1"/>
    </source>
</evidence>
<name>A0AA37T4W6_9GAMM</name>